<keyword evidence="5" id="KW-1185">Reference proteome</keyword>
<accession>A0ABZ1AJF2</accession>
<dbReference type="InterPro" id="IPR001343">
    <property type="entry name" value="Hemolysn_Ca-bd"/>
</dbReference>
<evidence type="ECO:0000313" key="4">
    <source>
        <dbReference type="EMBL" id="WRL44692.1"/>
    </source>
</evidence>
<keyword evidence="2" id="KW-0964">Secreted</keyword>
<dbReference type="InterPro" id="IPR018511">
    <property type="entry name" value="Hemolysin-typ_Ca-bd_CS"/>
</dbReference>
<evidence type="ECO:0000256" key="2">
    <source>
        <dbReference type="ARBA" id="ARBA00022525"/>
    </source>
</evidence>
<dbReference type="PANTHER" id="PTHR38340">
    <property type="entry name" value="S-LAYER PROTEIN"/>
    <property type="match status" value="1"/>
</dbReference>
<dbReference type="Gene3D" id="2.150.10.10">
    <property type="entry name" value="Serralysin-like metalloprotease, C-terminal"/>
    <property type="match status" value="8"/>
</dbReference>
<evidence type="ECO:0000313" key="5">
    <source>
        <dbReference type="Proteomes" id="UP001626593"/>
    </source>
</evidence>
<dbReference type="Pfam" id="PF00353">
    <property type="entry name" value="HemolysinCabind"/>
    <property type="match status" value="10"/>
</dbReference>
<name>A0ABZ1AJF2_AROEV</name>
<dbReference type="RefSeq" id="WP_407278018.1">
    <property type="nucleotide sequence ID" value="NZ_CP141259.1"/>
</dbReference>
<sequence length="1797" mass="185828">MLDSLIYIDSANHQIVTAPSIGPKQLVLYRDPASNQYVAKLLGSDEELRFYPGSIQQIQFGDGTVWDQFAIDQAVWQTQLQQGMAGNDWLWGTEGRDVLLGGAGDDQLMGNGGDDVLDGGAGDDRLEGGAGADTYVLAAGGGSDTIFDGPYWMENNRIVTGPTIDPSKVMLVREPGGYDQYGNWTGDQYVLRLLGSQDELRFNPGSIQEIQFGDGTVWDQFAIDQAVWQTQLQQGKAGNDWLAGTEGQDVLLGGAGDDQLMGNGGDDVLDGGAGDDKLEGGAGSDTYVLAAGGGSDTIFDGPYWMESNRIVTGPTIDPSQVMLVREPGGYDQYGNWTGDQYVLRLLGSHDELRFNPGSIQEIQFGDGTVWDQFAIDQAVWQTQLQQGTAGNDWLSGTEGQDVLLGGAGNDQLMGNGGNDVLDGGAGNDKLEGGAGADTYVLAAGGGSDTIVDGASYWMESNRILTGPTIDPSQVMLVREPGGYDAFGNWTGDQYVLRLLGSQDELRFNPGSIQEIQFGDGTVWDQFAIDQAVWQTQLQQGTAGNEWLWGTEGQDVLLGGAGDDQLMGHGGNDVLDGGAGNDRLEGGAGADTYVLAAGGGSDTIFDGPYWMENNRIVTGPTIDPSKVMLVREPGGYDQYGNWTGDQYVLRLIGSQDELRFNPGSIQEIQFGDGTVWNQVAIDQAVWQTQLQQGTAGNDWLSGADGRDVLLGDAGNDQLMGHGGDDVLDGGAGNDRLEGGAGADTYVLAAGGGSDTIMDGGATWMEQNRIVTGPTIDPSQVMLVREPGGYDAFGNWTGDQYVLRLLGSDDELRFNPGTIQEIQFGDGTVWNQFVIDQAVWQTQLQQGTAGDDWLSGADGQDVLLGGAGNDQLMGHGGNDVLDGGAGDDRLEGGAGSDTYVLAAGGGSDTIMDGGATWMEQNRIVTGPTIDPSKVTLVRKPGGYDSYGQWTGDQYVLRLLGSHDELRFNPGSIQEIQFGDGTVWDQFAIDQVVWQTQLQQGTAGNDWLWGTEGQDVLLGGAGDDQLMGNGGDDVLDGGAGNDRLDGGGGSDTYVLAAGGGSDTIFDGPANWMVQSRIVVGPTIDPSQVMLLYRPGTFDPYISGPQSEQYVLRIVGTNDELRFAPGAMQEIQFGDGTVWNAQTMSMMAVTDVNDAPTGEVTIGGAPVQGETLVASNTLADADGIRELHYQWSANGVAIDGAIGDSYTLSQADVGKNITVTATYVDGFGMTESVTGFTMSPVANLNDAPTGEVLVVGEAIQGQTLAAFHTLADVDGLGALGYQWSVDGVAIAGANGISYTLKQGDVGKSVVVTVSYVDGFGAAESVASAPTVPVANVNDQPTGEVVIDGTAMQGQTLTATSNLADEDGVGLLSYQWSVDGAAIAGATGSSYTLAASDVGRTISVIASYVDGYGTTESVNSLATAPVLPIPNLTLTGSGGNDTLYGDGGHDSLTGLGGSDTLYGLDGNDMLDGGAGTDKLLGGEGSDLYVINLASDHLAAEISDTGATGTDEVRFTSASASTLKLYASDTGIDKVVAGTGTGATANTSGTTALNVDASAVLNGLTLIGNAGANTLTGTAYNDTLDGGAGADRLTGGNGDDTYIVDNVKDVVSEGSASGGSDTVVSSIGYTLGTNVENLVLTGQTGLSGTGNALANLLSGSDGADTLKGLAGNDVLRGGAGNDVLVGGLGLDELTGGAGADVFRFDSTLGATNIDTLTDFDGTTDTIQLENQIFRKLAATGSLSAANFVSSATGEAADANDYVLYNTSTGGLYYDADGIGAGAAVQIATLTGTPTLEAGDFIVT</sequence>
<feature type="region of interest" description="Disordered" evidence="3">
    <location>
        <begin position="255"/>
        <end position="276"/>
    </location>
</feature>
<comment type="subcellular location">
    <subcellularLocation>
        <location evidence="1">Secreted</location>
    </subcellularLocation>
</comment>
<dbReference type="EMBL" id="CP141259">
    <property type="protein sequence ID" value="WRL44692.1"/>
    <property type="molecule type" value="Genomic_DNA"/>
</dbReference>
<evidence type="ECO:0000256" key="1">
    <source>
        <dbReference type="ARBA" id="ARBA00004613"/>
    </source>
</evidence>
<dbReference type="Proteomes" id="UP001626593">
    <property type="component" value="Chromosome"/>
</dbReference>
<dbReference type="PROSITE" id="PS00330">
    <property type="entry name" value="HEMOLYSIN_CALCIUM"/>
    <property type="match status" value="20"/>
</dbReference>
<dbReference type="PRINTS" id="PR00313">
    <property type="entry name" value="CABNDNGRPT"/>
</dbReference>
<organism evidence="4 5">
    <name type="scientific">Aromatoleum evansii</name>
    <name type="common">Azoarcus evansii</name>
    <dbReference type="NCBI Taxonomy" id="59406"/>
    <lineage>
        <taxon>Bacteria</taxon>
        <taxon>Pseudomonadati</taxon>
        <taxon>Pseudomonadota</taxon>
        <taxon>Betaproteobacteria</taxon>
        <taxon>Rhodocyclales</taxon>
        <taxon>Rhodocyclaceae</taxon>
        <taxon>Aromatoleum</taxon>
    </lineage>
</organism>
<dbReference type="Gene3D" id="2.60.40.2700">
    <property type="match status" value="3"/>
</dbReference>
<dbReference type="InterPro" id="IPR011049">
    <property type="entry name" value="Serralysin-like_metalloprot_C"/>
</dbReference>
<dbReference type="InterPro" id="IPR050557">
    <property type="entry name" value="RTX_toxin/Mannuronan_C5-epim"/>
</dbReference>
<gene>
    <name evidence="4" type="ORF">U5817_15920</name>
</gene>
<evidence type="ECO:0000256" key="3">
    <source>
        <dbReference type="SAM" id="MobiDB-lite"/>
    </source>
</evidence>
<dbReference type="PANTHER" id="PTHR38340:SF1">
    <property type="entry name" value="S-LAYER PROTEIN"/>
    <property type="match status" value="1"/>
</dbReference>
<reference evidence="4 5" key="1">
    <citation type="submission" date="2023-12" db="EMBL/GenBank/DDBJ databases">
        <title>A. evansii MAY27, complete genome.</title>
        <authorList>
            <person name="Wang Y."/>
        </authorList>
    </citation>
    <scope>NUCLEOTIDE SEQUENCE [LARGE SCALE GENOMIC DNA]</scope>
    <source>
        <strain evidence="4 5">MAY27</strain>
    </source>
</reference>
<protein>
    <submittedName>
        <fullName evidence="4">Uncharacterized protein</fullName>
    </submittedName>
</protein>
<proteinExistence type="predicted"/>
<dbReference type="SUPFAM" id="SSF51120">
    <property type="entry name" value="beta-Roll"/>
    <property type="match status" value="7"/>
</dbReference>